<sequence length="103" mass="10310">MKVTQIVLLSALLAIVLAGGCAGVANAQSLDLPAEDEKEKGVLAAYGKESAPAPPPKPHGNSSSKHHGNSSSKHHPDGTVMNGLGVVHGVLGLTVALAAVTVF</sequence>
<dbReference type="AlphaFoldDB" id="A0A3R7PYR5"/>
<evidence type="ECO:0000313" key="4">
    <source>
        <dbReference type="EMBL" id="RNF27283.1"/>
    </source>
</evidence>
<evidence type="ECO:0000313" key="5">
    <source>
        <dbReference type="Proteomes" id="UP000284403"/>
    </source>
</evidence>
<name>A0A3R7PYR5_9TRYP</name>
<protein>
    <submittedName>
        <fullName evidence="4">Uncharacterized protein</fullName>
    </submittedName>
</protein>
<keyword evidence="2" id="KW-0812">Transmembrane</keyword>
<keyword evidence="2" id="KW-1133">Transmembrane helix</keyword>
<dbReference type="GeneID" id="40314085"/>
<gene>
    <name evidence="4" type="ORF">Tco025E_00474</name>
</gene>
<comment type="caution">
    <text evidence="4">The sequence shown here is derived from an EMBL/GenBank/DDBJ whole genome shotgun (WGS) entry which is preliminary data.</text>
</comment>
<dbReference type="EMBL" id="MKKU01000010">
    <property type="protein sequence ID" value="RNF27283.1"/>
    <property type="molecule type" value="Genomic_DNA"/>
</dbReference>
<evidence type="ECO:0000256" key="2">
    <source>
        <dbReference type="SAM" id="Phobius"/>
    </source>
</evidence>
<dbReference type="Proteomes" id="UP000284403">
    <property type="component" value="Unassembled WGS sequence"/>
</dbReference>
<dbReference type="RefSeq" id="XP_029232489.1">
    <property type="nucleotide sequence ID" value="XM_029367416.1"/>
</dbReference>
<feature type="region of interest" description="Disordered" evidence="1">
    <location>
        <begin position="41"/>
        <end position="80"/>
    </location>
</feature>
<feature type="chain" id="PRO_5018564975" evidence="3">
    <location>
        <begin position="28"/>
        <end position="103"/>
    </location>
</feature>
<reference evidence="4 5" key="1">
    <citation type="journal article" date="2018" name="BMC Genomics">
        <title>Genomic comparison of Trypanosoma conorhini and Trypanosoma rangeli to Trypanosoma cruzi strains of high and low virulence.</title>
        <authorList>
            <person name="Bradwell K.R."/>
            <person name="Koparde V.N."/>
            <person name="Matveyev A.V."/>
            <person name="Serrano M.G."/>
            <person name="Alves J.M."/>
            <person name="Parikh H."/>
            <person name="Huang B."/>
            <person name="Lee V."/>
            <person name="Espinosa-Alvarez O."/>
            <person name="Ortiz P.A."/>
            <person name="Costa-Martins A.G."/>
            <person name="Teixeira M.M."/>
            <person name="Buck G.A."/>
        </authorList>
    </citation>
    <scope>NUCLEOTIDE SEQUENCE [LARGE SCALE GENOMIC DNA]</scope>
    <source>
        <strain evidence="4 5">025E</strain>
    </source>
</reference>
<organism evidence="4 5">
    <name type="scientific">Trypanosoma conorhini</name>
    <dbReference type="NCBI Taxonomy" id="83891"/>
    <lineage>
        <taxon>Eukaryota</taxon>
        <taxon>Discoba</taxon>
        <taxon>Euglenozoa</taxon>
        <taxon>Kinetoplastea</taxon>
        <taxon>Metakinetoplastina</taxon>
        <taxon>Trypanosomatida</taxon>
        <taxon>Trypanosomatidae</taxon>
        <taxon>Trypanosoma</taxon>
    </lineage>
</organism>
<feature type="signal peptide" evidence="3">
    <location>
        <begin position="1"/>
        <end position="27"/>
    </location>
</feature>
<evidence type="ECO:0000256" key="3">
    <source>
        <dbReference type="SAM" id="SignalP"/>
    </source>
</evidence>
<keyword evidence="5" id="KW-1185">Reference proteome</keyword>
<dbReference type="PROSITE" id="PS51257">
    <property type="entry name" value="PROKAR_LIPOPROTEIN"/>
    <property type="match status" value="1"/>
</dbReference>
<keyword evidence="3" id="KW-0732">Signal</keyword>
<proteinExistence type="predicted"/>
<feature type="transmembrane region" description="Helical" evidence="2">
    <location>
        <begin position="80"/>
        <end position="102"/>
    </location>
</feature>
<evidence type="ECO:0000256" key="1">
    <source>
        <dbReference type="SAM" id="MobiDB-lite"/>
    </source>
</evidence>
<keyword evidence="2" id="KW-0472">Membrane</keyword>
<accession>A0A3R7PYR5</accession>